<dbReference type="RefSeq" id="WP_015947557.1">
    <property type="nucleotide sequence ID" value="NC_011768.1"/>
</dbReference>
<evidence type="ECO:0000313" key="4">
    <source>
        <dbReference type="Proteomes" id="UP000000739"/>
    </source>
</evidence>
<evidence type="ECO:0000313" key="2">
    <source>
        <dbReference type="EMBL" id="ACL04487.1"/>
    </source>
</evidence>
<dbReference type="EMBL" id="CP001322">
    <property type="protein sequence ID" value="ACL06916.1"/>
    <property type="molecule type" value="Genomic_DNA"/>
</dbReference>
<sequence length="78" mass="8586">MSVSDSKALESLEAKQKAGVRLVSVDEAAIFLGISPQTLRNRLSRSSRCKHPIPSKKLGGRRVFDLRQLHDFVDALPG</sequence>
<dbReference type="KEGG" id="dal:Dalk_2795"/>
<dbReference type="EMBL" id="CP001322">
    <property type="protein sequence ID" value="ACL04487.1"/>
    <property type="molecule type" value="Genomic_DNA"/>
</dbReference>
<evidence type="ECO:0000313" key="3">
    <source>
        <dbReference type="EMBL" id="ACL06916.1"/>
    </source>
</evidence>
<keyword evidence="4" id="KW-1185">Reference proteome</keyword>
<dbReference type="Proteomes" id="UP000000739">
    <property type="component" value="Chromosome"/>
</dbReference>
<evidence type="ECO:0000259" key="1">
    <source>
        <dbReference type="Pfam" id="PF12728"/>
    </source>
</evidence>
<proteinExistence type="predicted"/>
<protein>
    <recommendedName>
        <fullName evidence="1">Helix-turn-helix domain-containing protein</fullName>
    </recommendedName>
</protein>
<reference evidence="3" key="1">
    <citation type="submission" date="2008-12" db="EMBL/GenBank/DDBJ databases">
        <title>Complete sequence of Desulfatibacillum alkenivorans AK-01.</title>
        <authorList>
            <consortium name="US DOE Joint Genome Institute"/>
            <person name="Lucas S."/>
            <person name="Copeland A."/>
            <person name="Lapidus A."/>
            <person name="Glavina del Rio T."/>
            <person name="Dalin E."/>
            <person name="Tice H."/>
            <person name="Bruce D."/>
            <person name="Goodwin L."/>
            <person name="Pitluck S."/>
            <person name="Chertkov O."/>
            <person name="Brettin T."/>
            <person name="Detter J.C."/>
            <person name="Han C."/>
            <person name="Larimer F."/>
            <person name="Land M."/>
            <person name="Hauser L."/>
            <person name="Kyrpides N."/>
            <person name="Ovchinnikova G."/>
            <person name="Wawrik B."/>
            <person name="Richardson P."/>
        </authorList>
    </citation>
    <scope>NUCLEOTIDE SEQUENCE [LARGE SCALE GENOMIC DNA]</scope>
    <source>
        <strain evidence="3">AK-01</strain>
    </source>
</reference>
<name>B8FED5_DESAL</name>
<reference evidence="3 4" key="2">
    <citation type="journal article" date="2012" name="Environ. Microbiol.">
        <title>The genome sequence of Desulfatibacillum alkenivorans AK-01: a blueprint for anaerobic alkane oxidation.</title>
        <authorList>
            <person name="Callaghan A.V."/>
            <person name="Morris B.E."/>
            <person name="Pereira I.A."/>
            <person name="McInerney M.J."/>
            <person name="Austin R.N."/>
            <person name="Groves J.T."/>
            <person name="Kukor J.J."/>
            <person name="Suflita J.M."/>
            <person name="Young L.Y."/>
            <person name="Zylstra G.J."/>
            <person name="Wawrik B."/>
        </authorList>
    </citation>
    <scope>NUCLEOTIDE SEQUENCE [LARGE SCALE GENOMIC DNA]</scope>
    <source>
        <strain evidence="3 4">AK-01</strain>
    </source>
</reference>
<organism evidence="3 4">
    <name type="scientific">Desulfatibacillum aliphaticivorans</name>
    <dbReference type="NCBI Taxonomy" id="218208"/>
    <lineage>
        <taxon>Bacteria</taxon>
        <taxon>Pseudomonadati</taxon>
        <taxon>Thermodesulfobacteriota</taxon>
        <taxon>Desulfobacteria</taxon>
        <taxon>Desulfobacterales</taxon>
        <taxon>Desulfatibacillaceae</taxon>
        <taxon>Desulfatibacillum</taxon>
    </lineage>
</organism>
<accession>B8FED5</accession>
<gene>
    <name evidence="2" type="ordered locus">Dalk_2795</name>
    <name evidence="3" type="ordered locus">Dalk_5246</name>
</gene>
<dbReference type="HOGENOM" id="CLU_2616190_0_0_7"/>
<dbReference type="KEGG" id="dal:Dalk_5246"/>
<dbReference type="InterPro" id="IPR041657">
    <property type="entry name" value="HTH_17"/>
</dbReference>
<feature type="domain" description="Helix-turn-helix" evidence="1">
    <location>
        <begin position="22"/>
        <end position="74"/>
    </location>
</feature>
<dbReference type="Pfam" id="PF12728">
    <property type="entry name" value="HTH_17"/>
    <property type="match status" value="1"/>
</dbReference>
<dbReference type="AlphaFoldDB" id="B8FED5"/>